<evidence type="ECO:0000259" key="2">
    <source>
        <dbReference type="Pfam" id="PF01978"/>
    </source>
</evidence>
<dbReference type="Pfam" id="PF13432">
    <property type="entry name" value="TPR_16"/>
    <property type="match status" value="2"/>
</dbReference>
<dbReference type="InterPro" id="IPR003107">
    <property type="entry name" value="HAT"/>
</dbReference>
<dbReference type="InterPro" id="IPR027417">
    <property type="entry name" value="P-loop_NTPase"/>
</dbReference>
<dbReference type="PANTHER" id="PTHR12558">
    <property type="entry name" value="CELL DIVISION CYCLE 16,23,27"/>
    <property type="match status" value="1"/>
</dbReference>
<feature type="domain" description="Transcription regulator TrmB N-terminal" evidence="2">
    <location>
        <begin position="281"/>
        <end position="340"/>
    </location>
</feature>
<keyword evidence="4" id="KW-1185">Reference proteome</keyword>
<dbReference type="SMART" id="SM00028">
    <property type="entry name" value="TPR"/>
    <property type="match status" value="7"/>
</dbReference>
<dbReference type="Gene3D" id="1.10.10.10">
    <property type="entry name" value="Winged helix-like DNA-binding domain superfamily/Winged helix DNA-binding domain"/>
    <property type="match status" value="1"/>
</dbReference>
<dbReference type="InterPro" id="IPR036390">
    <property type="entry name" value="WH_DNA-bd_sf"/>
</dbReference>
<dbReference type="EMBL" id="CP013264">
    <property type="protein sequence ID" value="ALR20996.1"/>
    <property type="molecule type" value="Genomic_DNA"/>
</dbReference>
<reference evidence="3 4" key="1">
    <citation type="submission" date="2015-11" db="EMBL/GenBank/DDBJ databases">
        <title>A Two-component Flavoprotein Monooxygenase System MeaXY Responsible for para-Hydroxylation of 2-Methyl-6-ethylaniline and 2,6-Diethylaniline in Sphingobium baderi DE-13.</title>
        <authorList>
            <person name="Cheng M."/>
            <person name="Meng Q."/>
            <person name="Yang Y."/>
            <person name="Chu C."/>
            <person name="Yan X."/>
            <person name="He J."/>
            <person name="Li S."/>
        </authorList>
    </citation>
    <scope>NUCLEOTIDE SEQUENCE [LARGE SCALE GENOMIC DNA]</scope>
    <source>
        <strain evidence="3 4">DE-13</strain>
    </source>
</reference>
<dbReference type="RefSeq" id="WP_062065059.1">
    <property type="nucleotide sequence ID" value="NZ_CP013264.1"/>
</dbReference>
<dbReference type="InterPro" id="IPR002831">
    <property type="entry name" value="Tscrpt_reg_TrmB_N"/>
</dbReference>
<name>A0A0S3EZX9_9SPHN</name>
<dbReference type="Proteomes" id="UP000056968">
    <property type="component" value="Chromosome"/>
</dbReference>
<protein>
    <recommendedName>
        <fullName evidence="2">Transcription regulator TrmB N-terminal domain-containing protein</fullName>
    </recommendedName>
</protein>
<dbReference type="SUPFAM" id="SSF52540">
    <property type="entry name" value="P-loop containing nucleoside triphosphate hydrolases"/>
    <property type="match status" value="1"/>
</dbReference>
<dbReference type="Pfam" id="PF01978">
    <property type="entry name" value="TrmB"/>
    <property type="match status" value="1"/>
</dbReference>
<dbReference type="SUPFAM" id="SSF48452">
    <property type="entry name" value="TPR-like"/>
    <property type="match status" value="2"/>
</dbReference>
<keyword evidence="1" id="KW-0802">TPR repeat</keyword>
<dbReference type="InterPro" id="IPR036388">
    <property type="entry name" value="WH-like_DNA-bd_sf"/>
</dbReference>
<accession>A0A0S3EZX9</accession>
<feature type="repeat" description="TPR" evidence="1">
    <location>
        <begin position="490"/>
        <end position="523"/>
    </location>
</feature>
<dbReference type="Gene3D" id="3.40.50.300">
    <property type="entry name" value="P-loop containing nucleotide triphosphate hydrolases"/>
    <property type="match status" value="1"/>
</dbReference>
<dbReference type="InterPro" id="IPR011990">
    <property type="entry name" value="TPR-like_helical_dom_sf"/>
</dbReference>
<dbReference type="Gene3D" id="1.25.40.10">
    <property type="entry name" value="Tetratricopeptide repeat domain"/>
    <property type="match status" value="3"/>
</dbReference>
<organism evidence="3 4">
    <name type="scientific">Sphingobium baderi</name>
    <dbReference type="NCBI Taxonomy" id="1332080"/>
    <lineage>
        <taxon>Bacteria</taxon>
        <taxon>Pseudomonadati</taxon>
        <taxon>Pseudomonadota</taxon>
        <taxon>Alphaproteobacteria</taxon>
        <taxon>Sphingomonadales</taxon>
        <taxon>Sphingomonadaceae</taxon>
        <taxon>Sphingobium</taxon>
    </lineage>
</organism>
<sequence length="1033" mass="113668">MAYKFNPAFQSDDEAVSNFIVRQPELAETLTILRGETAAPRVILVAPRGAGKTTLCRRVLAEIRTDEALHASWQPIFLGEESYTVTTPGEFFLECLFYLADDAGDASLKARYREAVTIADETLLLQRCLEILRDVAAASGKRLLVVVENFHMLLNDQIGSDRSILLAALADDSLFGVLATSVAQSSDESSGRPLDGYRILPLRPLTLEECHALWASLTTHDVPRARIRPLQILTGGSPRLIHILADFMRTPSLGDLMENLNQLIDQNTEYFKSQLDMLPAVERKVFAALLDAWDPSTAKQIAEAARVNVNTASAMLGRLSDRGSVIKEQGRGRSALYYAAERLFNIYYLMRRRSHPSSRVRALVAFMTEYYDRDELVATTAKLVDEACRFEPAKRADYHWAFDAILTGQPETVRARILAQTPADFLQSLRQDGLPAEVAPSLIEAEFHESDGDAAVDRLLREAHDALESEDADRAKALLVEAATISPSNPMPFIQLAFTHLQLHEHEESVRAAERAVEREPENPGTHSMFGLMLSFADQTEAAEVAFNRALEIDPSCAPAILHLAHLRARNDDADGALYLYRRAAALGELTDDATAHFARILMRQDKEDEAEAVLRQALEDHSDRSEARHLLASLLSGTGRAPEAIMLLRDVAEHGDDWMAWADLGAFLSAEEEFAEARAALDRSIATGADSPVIYRMLANAMRNLGEPFEAIAKLVDAMLEKHADDAWAWIAAGDIYSASRQRDRAEKAYRHATTIEDGEPAWVRLARLLMEKSASDAEAESALRKAVEAVLESGACGPMREVAELLVHHGDDDDALELLNEALAANEDCYCSLVLQGDIAARRHNEDGAREHFEAALALNDIGVSALTGLARISAPSEAQALIGRAMEADPDNPKCLLARAQLTDRELQFRIEDGSEALKRDPDLTEARLFLAPLEAKRGDIQAAIAHLGAALPELETRRELIPSFVDTSLELARAGLSNELSALLDSEEGRTVEPLSIALKLNRGETPAVAKEIREVALDILDQLHAAER</sequence>
<dbReference type="PROSITE" id="PS50005">
    <property type="entry name" value="TPR"/>
    <property type="match status" value="1"/>
</dbReference>
<dbReference type="SMART" id="SM00386">
    <property type="entry name" value="HAT"/>
    <property type="match status" value="3"/>
</dbReference>
<gene>
    <name evidence="3" type="ORF">ATN00_12485</name>
</gene>
<evidence type="ECO:0000256" key="1">
    <source>
        <dbReference type="PROSITE-ProRule" id="PRU00339"/>
    </source>
</evidence>
<dbReference type="Pfam" id="PF13181">
    <property type="entry name" value="TPR_8"/>
    <property type="match status" value="1"/>
</dbReference>
<dbReference type="GO" id="GO:0006396">
    <property type="term" value="P:RNA processing"/>
    <property type="evidence" value="ECO:0007669"/>
    <property type="project" value="InterPro"/>
</dbReference>
<evidence type="ECO:0000313" key="3">
    <source>
        <dbReference type="EMBL" id="ALR20996.1"/>
    </source>
</evidence>
<dbReference type="KEGG" id="sbd:ATN00_12485"/>
<dbReference type="SUPFAM" id="SSF46785">
    <property type="entry name" value="Winged helix' DNA-binding domain"/>
    <property type="match status" value="1"/>
</dbReference>
<dbReference type="InterPro" id="IPR019734">
    <property type="entry name" value="TPR_rpt"/>
</dbReference>
<dbReference type="AlphaFoldDB" id="A0A0S3EZX9"/>
<dbReference type="PANTHER" id="PTHR12558:SF13">
    <property type="entry name" value="CELL DIVISION CYCLE PROTEIN 27 HOMOLOG"/>
    <property type="match status" value="1"/>
</dbReference>
<proteinExistence type="predicted"/>
<dbReference type="STRING" id="1332080.ATN00_12485"/>
<evidence type="ECO:0000313" key="4">
    <source>
        <dbReference type="Proteomes" id="UP000056968"/>
    </source>
</evidence>